<gene>
    <name evidence="1" type="ORF">T190115A13A_50159</name>
</gene>
<protein>
    <recommendedName>
        <fullName evidence="3">DUF3823 domain-containing protein</fullName>
    </recommendedName>
</protein>
<dbReference type="EMBL" id="CAXJRC010000042">
    <property type="protein sequence ID" value="CAL2107917.1"/>
    <property type="molecule type" value="Genomic_DNA"/>
</dbReference>
<organism evidence="1 2">
    <name type="scientific">Tenacibaculum vairaonense</name>
    <dbReference type="NCBI Taxonomy" id="3137860"/>
    <lineage>
        <taxon>Bacteria</taxon>
        <taxon>Pseudomonadati</taxon>
        <taxon>Bacteroidota</taxon>
        <taxon>Flavobacteriia</taxon>
        <taxon>Flavobacteriales</taxon>
        <taxon>Flavobacteriaceae</taxon>
        <taxon>Tenacibaculum</taxon>
    </lineage>
</organism>
<proteinExistence type="predicted"/>
<evidence type="ECO:0000313" key="2">
    <source>
        <dbReference type="Proteomes" id="UP001497602"/>
    </source>
</evidence>
<dbReference type="Proteomes" id="UP001497602">
    <property type="component" value="Unassembled WGS sequence"/>
</dbReference>
<name>A0ABP1FIA0_9FLAO</name>
<evidence type="ECO:0008006" key="3">
    <source>
        <dbReference type="Google" id="ProtNLM"/>
    </source>
</evidence>
<evidence type="ECO:0000313" key="1">
    <source>
        <dbReference type="EMBL" id="CAL2107917.1"/>
    </source>
</evidence>
<comment type="caution">
    <text evidence="1">The sequence shown here is derived from an EMBL/GenBank/DDBJ whole genome shotgun (WGS) entry which is preliminary data.</text>
</comment>
<keyword evidence="2" id="KW-1185">Reference proteome</keyword>
<accession>A0ABP1FIA0</accession>
<reference evidence="1 2" key="1">
    <citation type="submission" date="2024-05" db="EMBL/GenBank/DDBJ databases">
        <authorList>
            <person name="Duchaud E."/>
        </authorList>
    </citation>
    <scope>NUCLEOTIDE SEQUENCE [LARGE SCALE GENOMIC DNA]</scope>
    <source>
        <strain evidence="1">Ena-SAMPLE-TAB-13-05-2024-13:56:06:370-140305</strain>
    </source>
</reference>
<sequence length="236" mass="26431">MGVSLGCKENEIDVRFVNESFITSEDVDFFINANQTVNIIIEGEYGYTGFKNTIKNRGFVYAKTLNPALDNGGIKVLANGFQKVKGVLKELPKGVKYYVRGFLERVDGSVYYGNQVEVNTNVNASSDRKIIIKINEPDSECITPNSIIIKAEIVSMLKESPVDFGFEYCGNREFYGSKAVLSHNENGTARIARYIGTVEKLKPSSKYYLRPYVKYADGEVVRDSVIVEATTKQNRL</sequence>